<reference evidence="1 2" key="1">
    <citation type="journal article" date="2013" name="Curr. Biol.">
        <title>The Genome of the Foraminiferan Reticulomyxa filosa.</title>
        <authorList>
            <person name="Glockner G."/>
            <person name="Hulsmann N."/>
            <person name="Schleicher M."/>
            <person name="Noegel A.A."/>
            <person name="Eichinger L."/>
            <person name="Gallinger C."/>
            <person name="Pawlowski J."/>
            <person name="Sierra R."/>
            <person name="Euteneuer U."/>
            <person name="Pillet L."/>
            <person name="Moustafa A."/>
            <person name="Platzer M."/>
            <person name="Groth M."/>
            <person name="Szafranski K."/>
            <person name="Schliwa M."/>
        </authorList>
    </citation>
    <scope>NUCLEOTIDE SEQUENCE [LARGE SCALE GENOMIC DNA]</scope>
</reference>
<comment type="caution">
    <text evidence="1">The sequence shown here is derived from an EMBL/GenBank/DDBJ whole genome shotgun (WGS) entry which is preliminary data.</text>
</comment>
<proteinExistence type="predicted"/>
<protein>
    <submittedName>
        <fullName evidence="1">Uncharacterized protein</fullName>
    </submittedName>
</protein>
<gene>
    <name evidence="1" type="ORF">RFI_12216</name>
</gene>
<dbReference type="EMBL" id="ASPP01008854">
    <property type="protein sequence ID" value="ETO24933.1"/>
    <property type="molecule type" value="Genomic_DNA"/>
</dbReference>
<sequence length="150" mass="17299">LFKYCDEGCKKELQDIDTGEWDGKLVNCEENGVEIIPLSDVICDVLSIERQSQITSVTVVQLYDIAHGLSIKYFEDTSPCQVNISEMDRNQVLHTFGYDGRRRGMLTAADARFLYGLFRNSIREMFFLMNGAFTRFTTKKEYQQLLVELT</sequence>
<name>X6NGC0_RETFI</name>
<accession>X6NGC0</accession>
<evidence type="ECO:0000313" key="1">
    <source>
        <dbReference type="EMBL" id="ETO24933.1"/>
    </source>
</evidence>
<dbReference type="SUPFAM" id="SSF48097">
    <property type="entry name" value="Regulator of G-protein signaling, RGS"/>
    <property type="match status" value="1"/>
</dbReference>
<evidence type="ECO:0000313" key="2">
    <source>
        <dbReference type="Proteomes" id="UP000023152"/>
    </source>
</evidence>
<dbReference type="InterPro" id="IPR036305">
    <property type="entry name" value="RGS_sf"/>
</dbReference>
<dbReference type="AlphaFoldDB" id="X6NGC0"/>
<keyword evidence="2" id="KW-1185">Reference proteome</keyword>
<dbReference type="Proteomes" id="UP000023152">
    <property type="component" value="Unassembled WGS sequence"/>
</dbReference>
<feature type="non-terminal residue" evidence="1">
    <location>
        <position position="1"/>
    </location>
</feature>
<organism evidence="1 2">
    <name type="scientific">Reticulomyxa filosa</name>
    <dbReference type="NCBI Taxonomy" id="46433"/>
    <lineage>
        <taxon>Eukaryota</taxon>
        <taxon>Sar</taxon>
        <taxon>Rhizaria</taxon>
        <taxon>Retaria</taxon>
        <taxon>Foraminifera</taxon>
        <taxon>Monothalamids</taxon>
        <taxon>Reticulomyxidae</taxon>
        <taxon>Reticulomyxa</taxon>
    </lineage>
</organism>